<dbReference type="GO" id="GO:0080120">
    <property type="term" value="P:CAAX-box protein maturation"/>
    <property type="evidence" value="ECO:0007669"/>
    <property type="project" value="UniProtKB-ARBA"/>
</dbReference>
<protein>
    <submittedName>
        <fullName evidence="3">CAAX prenyl protease-like protein</fullName>
    </submittedName>
</protein>
<name>A0A370QFD8_9FLAO</name>
<feature type="domain" description="CAAX prenyl protease 2/Lysostaphin resistance protein A-like" evidence="2">
    <location>
        <begin position="102"/>
        <end position="191"/>
    </location>
</feature>
<gene>
    <name evidence="3" type="ORF">C8D94_102177</name>
</gene>
<feature type="transmembrane region" description="Helical" evidence="1">
    <location>
        <begin position="138"/>
        <end position="155"/>
    </location>
</feature>
<keyword evidence="1" id="KW-0472">Membrane</keyword>
<dbReference type="Pfam" id="PF02517">
    <property type="entry name" value="Rce1-like"/>
    <property type="match status" value="1"/>
</dbReference>
<reference evidence="3 4" key="1">
    <citation type="submission" date="2018-07" db="EMBL/GenBank/DDBJ databases">
        <title>Genomic Encyclopedia of Type Strains, Phase IV (KMG-IV): sequencing the most valuable type-strain genomes for metagenomic binning, comparative biology and taxonomic classification.</title>
        <authorList>
            <person name="Goeker M."/>
        </authorList>
    </citation>
    <scope>NUCLEOTIDE SEQUENCE [LARGE SCALE GENOMIC DNA]</scope>
    <source>
        <strain evidence="3 4">DSM 101478</strain>
    </source>
</reference>
<dbReference type="RefSeq" id="WP_115123215.1">
    <property type="nucleotide sequence ID" value="NZ_QRAO01000002.1"/>
</dbReference>
<proteinExistence type="predicted"/>
<evidence type="ECO:0000313" key="3">
    <source>
        <dbReference type="EMBL" id="RDK86999.1"/>
    </source>
</evidence>
<dbReference type="Proteomes" id="UP000255317">
    <property type="component" value="Unassembled WGS sequence"/>
</dbReference>
<dbReference type="OrthoDB" id="9805801at2"/>
<dbReference type="GO" id="GO:0004175">
    <property type="term" value="F:endopeptidase activity"/>
    <property type="evidence" value="ECO:0007669"/>
    <property type="project" value="UniProtKB-ARBA"/>
</dbReference>
<feature type="transmembrane region" description="Helical" evidence="1">
    <location>
        <begin position="190"/>
        <end position="209"/>
    </location>
</feature>
<accession>A0A370QFD8</accession>
<keyword evidence="3" id="KW-0645">Protease</keyword>
<dbReference type="EMBL" id="QRAO01000002">
    <property type="protein sequence ID" value="RDK86999.1"/>
    <property type="molecule type" value="Genomic_DNA"/>
</dbReference>
<evidence type="ECO:0000313" key="4">
    <source>
        <dbReference type="Proteomes" id="UP000255317"/>
    </source>
</evidence>
<organism evidence="3 4">
    <name type="scientific">Marinirhabdus gelatinilytica</name>
    <dbReference type="NCBI Taxonomy" id="1703343"/>
    <lineage>
        <taxon>Bacteria</taxon>
        <taxon>Pseudomonadati</taxon>
        <taxon>Bacteroidota</taxon>
        <taxon>Flavobacteriia</taxon>
        <taxon>Flavobacteriales</taxon>
        <taxon>Flavobacteriaceae</taxon>
    </lineage>
</organism>
<dbReference type="InterPro" id="IPR003675">
    <property type="entry name" value="Rce1/LyrA-like_dom"/>
</dbReference>
<keyword evidence="3" id="KW-0378">Hydrolase</keyword>
<sequence>MKTRLGLLLEFFTLFILLPVSLAVPFLIWIKVGMVVVGFFYILFRLKKSENINFRIRKGLDWKSFWRRLVVTFLLVVLITTAYVWFQDKTALFFVPKNNPGLFVIILFVYTFLSVWPQEIIYRTFFFERYGVLFQNRTFFIFINAIVFSLAHLFFRNTLVLLLTFIGGVLFGYTYLKYRSTTLVSIEHALYGNWLFAVGMGQMLAFPGMEG</sequence>
<evidence type="ECO:0000259" key="2">
    <source>
        <dbReference type="Pfam" id="PF02517"/>
    </source>
</evidence>
<dbReference type="GO" id="GO:0006508">
    <property type="term" value="P:proteolysis"/>
    <property type="evidence" value="ECO:0007669"/>
    <property type="project" value="UniProtKB-KW"/>
</dbReference>
<comment type="caution">
    <text evidence="3">The sequence shown here is derived from an EMBL/GenBank/DDBJ whole genome shotgun (WGS) entry which is preliminary data.</text>
</comment>
<feature type="transmembrane region" description="Helical" evidence="1">
    <location>
        <begin position="98"/>
        <end position="117"/>
    </location>
</feature>
<feature type="transmembrane region" description="Helical" evidence="1">
    <location>
        <begin position="12"/>
        <end position="44"/>
    </location>
</feature>
<keyword evidence="4" id="KW-1185">Reference proteome</keyword>
<keyword evidence="1" id="KW-1133">Transmembrane helix</keyword>
<dbReference type="AlphaFoldDB" id="A0A370QFD8"/>
<keyword evidence="1" id="KW-0812">Transmembrane</keyword>
<evidence type="ECO:0000256" key="1">
    <source>
        <dbReference type="SAM" id="Phobius"/>
    </source>
</evidence>
<feature type="transmembrane region" description="Helical" evidence="1">
    <location>
        <begin position="161"/>
        <end position="178"/>
    </location>
</feature>
<feature type="transmembrane region" description="Helical" evidence="1">
    <location>
        <begin position="65"/>
        <end position="86"/>
    </location>
</feature>